<dbReference type="RefSeq" id="WP_085466663.1">
    <property type="nucleotide sequence ID" value="NZ_FXBL01000004.1"/>
</dbReference>
<proteinExistence type="inferred from homology"/>
<dbReference type="SUPFAM" id="SSF52096">
    <property type="entry name" value="ClpP/crotonase"/>
    <property type="match status" value="1"/>
</dbReference>
<gene>
    <name evidence="3" type="ORF">SAMN02982922_5025</name>
</gene>
<dbReference type="Gene3D" id="3.90.226.10">
    <property type="entry name" value="2-enoyl-CoA Hydratase, Chain A, domain 1"/>
    <property type="match status" value="1"/>
</dbReference>
<sequence>MSDIDLSIAGPVAHITLNRPETLNALRRQTFEELTDAIATLAADRSVRAMVLTGSGRAFCSGADLSDPMMGSHLPVEERSAACAAVLDTLMNRTIRAIRNAPFPTVAAVNGVAAGGGAGLALAADIVVAGKSGRFVQTFTPKLALVPDLGSTWHLARHLGRARALGLVLSGEVLDGERAAALGLIWKCVPDEELAAEARRIAEQLAAGPNTAQLAARRLVDAAFDNDFDQQLDLERDAQASLAATEHVQEAMLAFKEKRAARFPDR</sequence>
<dbReference type="PROSITE" id="PS00166">
    <property type="entry name" value="ENOYL_COA_HYDRATASE"/>
    <property type="match status" value="1"/>
</dbReference>
<evidence type="ECO:0000313" key="3">
    <source>
        <dbReference type="EMBL" id="SMH54105.1"/>
    </source>
</evidence>
<keyword evidence="3" id="KW-0413">Isomerase</keyword>
<dbReference type="OrthoDB" id="7619812at2"/>
<keyword evidence="4" id="KW-1185">Reference proteome</keyword>
<dbReference type="Proteomes" id="UP000193083">
    <property type="component" value="Unassembled WGS sequence"/>
</dbReference>
<evidence type="ECO:0000256" key="2">
    <source>
        <dbReference type="RuleBase" id="RU003707"/>
    </source>
</evidence>
<organism evidence="3 4">
    <name type="scientific">Mesorhizobium australicum</name>
    <dbReference type="NCBI Taxonomy" id="536018"/>
    <lineage>
        <taxon>Bacteria</taxon>
        <taxon>Pseudomonadati</taxon>
        <taxon>Pseudomonadota</taxon>
        <taxon>Alphaproteobacteria</taxon>
        <taxon>Hyphomicrobiales</taxon>
        <taxon>Phyllobacteriaceae</taxon>
        <taxon>Mesorhizobium</taxon>
    </lineage>
</organism>
<evidence type="ECO:0000256" key="1">
    <source>
        <dbReference type="ARBA" id="ARBA00005254"/>
    </source>
</evidence>
<dbReference type="CDD" id="cd06558">
    <property type="entry name" value="crotonase-like"/>
    <property type="match status" value="1"/>
</dbReference>
<dbReference type="Gene3D" id="1.10.12.10">
    <property type="entry name" value="Lyase 2-enoyl-coa Hydratase, Chain A, domain 2"/>
    <property type="match status" value="1"/>
</dbReference>
<protein>
    <submittedName>
        <fullName evidence="3">2-(1,2-epoxy-1,2-dihydrophenyl)acetyl-CoA isomerase</fullName>
    </submittedName>
</protein>
<dbReference type="Pfam" id="PF00378">
    <property type="entry name" value="ECH_1"/>
    <property type="match status" value="1"/>
</dbReference>
<dbReference type="InterPro" id="IPR001753">
    <property type="entry name" value="Enoyl-CoA_hydra/iso"/>
</dbReference>
<dbReference type="InterPro" id="IPR029045">
    <property type="entry name" value="ClpP/crotonase-like_dom_sf"/>
</dbReference>
<dbReference type="GO" id="GO:0016853">
    <property type="term" value="F:isomerase activity"/>
    <property type="evidence" value="ECO:0007669"/>
    <property type="project" value="UniProtKB-KW"/>
</dbReference>
<dbReference type="InterPro" id="IPR014748">
    <property type="entry name" value="Enoyl-CoA_hydra_C"/>
</dbReference>
<dbReference type="PANTHER" id="PTHR43459">
    <property type="entry name" value="ENOYL-COA HYDRATASE"/>
    <property type="match status" value="1"/>
</dbReference>
<name>A0A1X7PRN7_9HYPH</name>
<accession>A0A1X7PRN7</accession>
<dbReference type="AlphaFoldDB" id="A0A1X7PRN7"/>
<dbReference type="PANTHER" id="PTHR43459:SF1">
    <property type="entry name" value="EG:BACN32G11.4 PROTEIN"/>
    <property type="match status" value="1"/>
</dbReference>
<dbReference type="InterPro" id="IPR018376">
    <property type="entry name" value="Enoyl-CoA_hyd/isom_CS"/>
</dbReference>
<comment type="similarity">
    <text evidence="1 2">Belongs to the enoyl-CoA hydratase/isomerase family.</text>
</comment>
<reference evidence="4" key="1">
    <citation type="submission" date="2017-04" db="EMBL/GenBank/DDBJ databases">
        <authorList>
            <person name="Varghese N."/>
            <person name="Submissions S."/>
        </authorList>
    </citation>
    <scope>NUCLEOTIDE SEQUENCE [LARGE SCALE GENOMIC DNA]</scope>
    <source>
        <strain evidence="4">B5P</strain>
    </source>
</reference>
<evidence type="ECO:0000313" key="4">
    <source>
        <dbReference type="Proteomes" id="UP000193083"/>
    </source>
</evidence>
<dbReference type="EMBL" id="FXBL01000004">
    <property type="protein sequence ID" value="SMH54105.1"/>
    <property type="molecule type" value="Genomic_DNA"/>
</dbReference>